<feature type="signal peptide" evidence="2">
    <location>
        <begin position="1"/>
        <end position="20"/>
    </location>
</feature>
<evidence type="ECO:0000313" key="4">
    <source>
        <dbReference type="Proteomes" id="UP001345963"/>
    </source>
</evidence>
<dbReference type="Proteomes" id="UP001345963">
    <property type="component" value="Unassembled WGS sequence"/>
</dbReference>
<gene>
    <name evidence="3" type="ORF">ATANTOWER_012411</name>
</gene>
<accession>A0ABU7AQ46</accession>
<sequence length="172" mass="18455">MMLTRKVILLFSLFVLLVKGDFDNSDVGSQAISTDKDSLSDEAPTESMNIVSPDQTDESQYYAGGPSDPRITSSETADTPAGEQVAAPEPAAAALSSAEEEDEDESNDSEEGAKKKFNSRSAKPPSPAHANQSPAHIVQVPALLPQPVAPQPKTLPKTRSSKRRSRTNHRQI</sequence>
<dbReference type="EMBL" id="JAHUTI010022312">
    <property type="protein sequence ID" value="MED6239866.1"/>
    <property type="molecule type" value="Genomic_DNA"/>
</dbReference>
<name>A0ABU7AQ46_9TELE</name>
<feature type="compositionally biased region" description="Low complexity" evidence="1">
    <location>
        <begin position="80"/>
        <end position="97"/>
    </location>
</feature>
<evidence type="ECO:0000256" key="2">
    <source>
        <dbReference type="SAM" id="SignalP"/>
    </source>
</evidence>
<evidence type="ECO:0000313" key="3">
    <source>
        <dbReference type="EMBL" id="MED6239866.1"/>
    </source>
</evidence>
<feature type="compositionally biased region" description="Low complexity" evidence="1">
    <location>
        <begin position="138"/>
        <end position="158"/>
    </location>
</feature>
<comment type="caution">
    <text evidence="3">The sequence shown here is derived from an EMBL/GenBank/DDBJ whole genome shotgun (WGS) entry which is preliminary data.</text>
</comment>
<proteinExistence type="predicted"/>
<feature type="compositionally biased region" description="Acidic residues" evidence="1">
    <location>
        <begin position="98"/>
        <end position="110"/>
    </location>
</feature>
<feature type="compositionally biased region" description="Basic residues" evidence="1">
    <location>
        <begin position="159"/>
        <end position="172"/>
    </location>
</feature>
<keyword evidence="4" id="KW-1185">Reference proteome</keyword>
<organism evidence="3 4">
    <name type="scientific">Ataeniobius toweri</name>
    <dbReference type="NCBI Taxonomy" id="208326"/>
    <lineage>
        <taxon>Eukaryota</taxon>
        <taxon>Metazoa</taxon>
        <taxon>Chordata</taxon>
        <taxon>Craniata</taxon>
        <taxon>Vertebrata</taxon>
        <taxon>Euteleostomi</taxon>
        <taxon>Actinopterygii</taxon>
        <taxon>Neopterygii</taxon>
        <taxon>Teleostei</taxon>
        <taxon>Neoteleostei</taxon>
        <taxon>Acanthomorphata</taxon>
        <taxon>Ovalentaria</taxon>
        <taxon>Atherinomorphae</taxon>
        <taxon>Cyprinodontiformes</taxon>
        <taxon>Goodeidae</taxon>
        <taxon>Ataeniobius</taxon>
    </lineage>
</organism>
<evidence type="ECO:0000256" key="1">
    <source>
        <dbReference type="SAM" id="MobiDB-lite"/>
    </source>
</evidence>
<reference evidence="3 4" key="1">
    <citation type="submission" date="2021-07" db="EMBL/GenBank/DDBJ databases">
        <authorList>
            <person name="Palmer J.M."/>
        </authorList>
    </citation>
    <scope>NUCLEOTIDE SEQUENCE [LARGE SCALE GENOMIC DNA]</scope>
    <source>
        <strain evidence="3 4">AT_MEX2019</strain>
        <tissue evidence="3">Muscle</tissue>
    </source>
</reference>
<feature type="region of interest" description="Disordered" evidence="1">
    <location>
        <begin position="26"/>
        <end position="172"/>
    </location>
</feature>
<keyword evidence="2" id="KW-0732">Signal</keyword>
<protein>
    <submittedName>
        <fullName evidence="3">Uncharacterized protein</fullName>
    </submittedName>
</protein>
<feature type="chain" id="PRO_5045689165" evidence="2">
    <location>
        <begin position="21"/>
        <end position="172"/>
    </location>
</feature>